<dbReference type="EMBL" id="LLXI01000792">
    <property type="protein sequence ID" value="PKY49860.1"/>
    <property type="molecule type" value="Genomic_DNA"/>
</dbReference>
<comment type="caution">
    <text evidence="1">The sequence shown here is derived from an EMBL/GenBank/DDBJ whole genome shotgun (WGS) entry which is preliminary data.</text>
</comment>
<name>A0A2I1GT93_9GLOM</name>
<accession>A0A2I1GT93</accession>
<protein>
    <submittedName>
        <fullName evidence="1">Uncharacterized protein</fullName>
    </submittedName>
</protein>
<keyword evidence="2" id="KW-1185">Reference proteome</keyword>
<evidence type="ECO:0000313" key="2">
    <source>
        <dbReference type="Proteomes" id="UP000234323"/>
    </source>
</evidence>
<feature type="non-terminal residue" evidence="1">
    <location>
        <position position="305"/>
    </location>
</feature>
<dbReference type="Proteomes" id="UP000234323">
    <property type="component" value="Unassembled WGS sequence"/>
</dbReference>
<reference evidence="1 2" key="1">
    <citation type="submission" date="2015-10" db="EMBL/GenBank/DDBJ databases">
        <title>Genome analyses suggest a sexual origin of heterokaryosis in a supposedly ancient asexual fungus.</title>
        <authorList>
            <person name="Ropars J."/>
            <person name="Sedzielewska K."/>
            <person name="Noel J."/>
            <person name="Charron P."/>
            <person name="Farinelli L."/>
            <person name="Marton T."/>
            <person name="Kruger M."/>
            <person name="Pelin A."/>
            <person name="Brachmann A."/>
            <person name="Corradi N."/>
        </authorList>
    </citation>
    <scope>NUCLEOTIDE SEQUENCE [LARGE SCALE GENOMIC DNA]</scope>
    <source>
        <strain evidence="1 2">A4</strain>
    </source>
</reference>
<evidence type="ECO:0000313" key="1">
    <source>
        <dbReference type="EMBL" id="PKY49860.1"/>
    </source>
</evidence>
<gene>
    <name evidence="1" type="ORF">RhiirA4_405889</name>
</gene>
<dbReference type="AlphaFoldDB" id="A0A2I1GT93"/>
<proteinExistence type="predicted"/>
<sequence length="305" mass="36138">MCEDIVCYIITRLQDPLLPESGDSEQYLNVIQSVGHSKFWFLILYATGSVEKLLANSYVQGLLISNLKFNGLLLTRTINMQLLQELLKYSDEKIFQYFYNIIDKESTSVVFQDIIIEIRKLYNDHNNKLDILLRFYNEFGSTPRITDVNNYIHDIQQRMENLEVKLNQVLLPNYWAYHKETLDIAEQYHKFIKSQTFRNIFEVNFQKDSDATKVKYITQKLLPVIFKNYGSMCEKYETWGKIGRSEALLFWKNVKNINAEFDLIELGSCKRDPELIQTLECLLKFPQWAERLGYLEKLLKIFQIE</sequence>
<organism evidence="1 2">
    <name type="scientific">Rhizophagus irregularis</name>
    <dbReference type="NCBI Taxonomy" id="588596"/>
    <lineage>
        <taxon>Eukaryota</taxon>
        <taxon>Fungi</taxon>
        <taxon>Fungi incertae sedis</taxon>
        <taxon>Mucoromycota</taxon>
        <taxon>Glomeromycotina</taxon>
        <taxon>Glomeromycetes</taxon>
        <taxon>Glomerales</taxon>
        <taxon>Glomeraceae</taxon>
        <taxon>Rhizophagus</taxon>
    </lineage>
</organism>